<comment type="caution">
    <text evidence="1">The sequence shown here is derived from an EMBL/GenBank/DDBJ whole genome shotgun (WGS) entry which is preliminary data.</text>
</comment>
<dbReference type="Proteomes" id="UP001060085">
    <property type="component" value="Linkage Group LG03"/>
</dbReference>
<keyword evidence="2" id="KW-1185">Reference proteome</keyword>
<proteinExistence type="predicted"/>
<protein>
    <submittedName>
        <fullName evidence="1">Uncharacterized protein</fullName>
    </submittedName>
</protein>
<dbReference type="EMBL" id="CM044703">
    <property type="protein sequence ID" value="KAI5672776.1"/>
    <property type="molecule type" value="Genomic_DNA"/>
</dbReference>
<reference evidence="2" key="1">
    <citation type="journal article" date="2023" name="Nat. Plants">
        <title>Single-cell RNA sequencing provides a high-resolution roadmap for understanding the multicellular compartmentation of specialized metabolism.</title>
        <authorList>
            <person name="Sun S."/>
            <person name="Shen X."/>
            <person name="Li Y."/>
            <person name="Li Y."/>
            <person name="Wang S."/>
            <person name="Li R."/>
            <person name="Zhang H."/>
            <person name="Shen G."/>
            <person name="Guo B."/>
            <person name="Wei J."/>
            <person name="Xu J."/>
            <person name="St-Pierre B."/>
            <person name="Chen S."/>
            <person name="Sun C."/>
        </authorList>
    </citation>
    <scope>NUCLEOTIDE SEQUENCE [LARGE SCALE GENOMIC DNA]</scope>
</reference>
<accession>A0ACC0BJI3</accession>
<gene>
    <name evidence="1" type="ORF">M9H77_13140</name>
</gene>
<name>A0ACC0BJI3_CATRO</name>
<organism evidence="1 2">
    <name type="scientific">Catharanthus roseus</name>
    <name type="common">Madagascar periwinkle</name>
    <name type="synonym">Vinca rosea</name>
    <dbReference type="NCBI Taxonomy" id="4058"/>
    <lineage>
        <taxon>Eukaryota</taxon>
        <taxon>Viridiplantae</taxon>
        <taxon>Streptophyta</taxon>
        <taxon>Embryophyta</taxon>
        <taxon>Tracheophyta</taxon>
        <taxon>Spermatophyta</taxon>
        <taxon>Magnoliopsida</taxon>
        <taxon>eudicotyledons</taxon>
        <taxon>Gunneridae</taxon>
        <taxon>Pentapetalae</taxon>
        <taxon>asterids</taxon>
        <taxon>lamiids</taxon>
        <taxon>Gentianales</taxon>
        <taxon>Apocynaceae</taxon>
        <taxon>Rauvolfioideae</taxon>
        <taxon>Vinceae</taxon>
        <taxon>Catharanthinae</taxon>
        <taxon>Catharanthus</taxon>
    </lineage>
</organism>
<evidence type="ECO:0000313" key="2">
    <source>
        <dbReference type="Proteomes" id="UP001060085"/>
    </source>
</evidence>
<evidence type="ECO:0000313" key="1">
    <source>
        <dbReference type="EMBL" id="KAI5672776.1"/>
    </source>
</evidence>
<sequence length="222" mass="24561">MLPDFLGNLVHLCTAAFGGARQIGGALVLWQLRVRDGPALAVKVLSYPSDEYIRWYRGITRVYIGNSANRDTRSVGYQPAGVDRRMMEVDDMASVVIQEPPSSPSQTAAFAKKVQMIIRRQLGHGAGGGRPPIPPFLGIPRQGGPRHIEMERVVSRYIFRVFIIRAPPPPGTAGSSTLHQPISQASSSDDEEWADDTDDVQCLGFGYRVWKKITRFTPSDWP</sequence>